<comment type="caution">
    <text evidence="2">The sequence shown here is derived from an EMBL/GenBank/DDBJ whole genome shotgun (WGS) entry which is preliminary data.</text>
</comment>
<evidence type="ECO:0000256" key="1">
    <source>
        <dbReference type="SAM" id="SignalP"/>
    </source>
</evidence>
<dbReference type="GO" id="GO:0006508">
    <property type="term" value="P:proteolysis"/>
    <property type="evidence" value="ECO:0007669"/>
    <property type="project" value="UniProtKB-KW"/>
</dbReference>
<dbReference type="InterPro" id="IPR001969">
    <property type="entry name" value="Aspartic_peptidase_AS"/>
</dbReference>
<accession>A0A557QYX7</accession>
<reference evidence="2 3" key="1">
    <citation type="submission" date="2019-07" db="EMBL/GenBank/DDBJ databases">
        <title>The pathways for chlorine oxyanion respiration interact through the shared metabolite chlorate.</title>
        <authorList>
            <person name="Barnum T.P."/>
            <person name="Cheng Y."/>
            <person name="Hill K.A."/>
            <person name="Lucas L.N."/>
            <person name="Carlson H.K."/>
            <person name="Coates J.D."/>
        </authorList>
    </citation>
    <scope>NUCLEOTIDE SEQUENCE [LARGE SCALE GENOMIC DNA]</scope>
    <source>
        <strain evidence="2 3">SFB-3</strain>
    </source>
</reference>
<keyword evidence="2" id="KW-0378">Hydrolase</keyword>
<keyword evidence="3" id="KW-1185">Reference proteome</keyword>
<name>A0A557QYX7_9RHOO</name>
<organism evidence="2 3">
    <name type="scientific">Denitromonas halophila</name>
    <dbReference type="NCBI Taxonomy" id="1629404"/>
    <lineage>
        <taxon>Bacteria</taxon>
        <taxon>Pseudomonadati</taxon>
        <taxon>Pseudomonadota</taxon>
        <taxon>Betaproteobacteria</taxon>
        <taxon>Rhodocyclales</taxon>
        <taxon>Zoogloeaceae</taxon>
        <taxon>Denitromonas</taxon>
    </lineage>
</organism>
<dbReference type="InterPro" id="IPR021109">
    <property type="entry name" value="Peptidase_aspartic_dom_sf"/>
</dbReference>
<keyword evidence="1" id="KW-0732">Signal</keyword>
<dbReference type="EC" id="3.4.23.-" evidence="2"/>
<gene>
    <name evidence="2" type="ORF">FHP91_06835</name>
</gene>
<dbReference type="Pfam" id="PF13975">
    <property type="entry name" value="gag-asp_proteas"/>
    <property type="match status" value="1"/>
</dbReference>
<feature type="chain" id="PRO_5021872288" evidence="1">
    <location>
        <begin position="23"/>
        <end position="215"/>
    </location>
</feature>
<dbReference type="CDD" id="cd05483">
    <property type="entry name" value="retropepsin_like_bacteria"/>
    <property type="match status" value="1"/>
</dbReference>
<evidence type="ECO:0000313" key="3">
    <source>
        <dbReference type="Proteomes" id="UP000319502"/>
    </source>
</evidence>
<proteinExistence type="predicted"/>
<dbReference type="RefSeq" id="WP_144308870.1">
    <property type="nucleotide sequence ID" value="NZ_VMNK01000005.1"/>
</dbReference>
<dbReference type="SUPFAM" id="SSF50630">
    <property type="entry name" value="Acid proteases"/>
    <property type="match status" value="1"/>
</dbReference>
<dbReference type="Proteomes" id="UP000319502">
    <property type="component" value="Unassembled WGS sequence"/>
</dbReference>
<dbReference type="OrthoDB" id="185963at2"/>
<dbReference type="Gene3D" id="2.40.70.10">
    <property type="entry name" value="Acid Proteases"/>
    <property type="match status" value="1"/>
</dbReference>
<keyword evidence="2" id="KW-0645">Protease</keyword>
<dbReference type="AlphaFoldDB" id="A0A557QYX7"/>
<evidence type="ECO:0000313" key="2">
    <source>
        <dbReference type="EMBL" id="TVO58104.1"/>
    </source>
</evidence>
<dbReference type="NCBIfam" id="TIGR02281">
    <property type="entry name" value="clan_AA_DTGA"/>
    <property type="match status" value="1"/>
</dbReference>
<feature type="signal peptide" evidence="1">
    <location>
        <begin position="1"/>
        <end position="22"/>
    </location>
</feature>
<dbReference type="InterPro" id="IPR011969">
    <property type="entry name" value="Clan_AA_Asp_peptidase_C"/>
</dbReference>
<dbReference type="PROSITE" id="PS00141">
    <property type="entry name" value="ASP_PROTEASE"/>
    <property type="match status" value="1"/>
</dbReference>
<sequence length="215" mass="22768">MLQQTRWVFFCAAALVAGAAQATDVAVVGLFPGKAVLVIDGGRPATLAVGRSTKNGVKVVSVQGEQVIVEINGTRETLHLGQRVVKSAASTEAPTVNLTADSRGHFLAVGSINGAPMRFLVDTGASMVALGRADAERARIDYLKHGRPSVSQTANGMVRTWVVKLAEVNLAGVTLHQVDAAIHDSDLPVALLGMSVLNRMEMQRSGDTLTLRKRY</sequence>
<dbReference type="EMBL" id="VMNK01000005">
    <property type="protein sequence ID" value="TVO58104.1"/>
    <property type="molecule type" value="Genomic_DNA"/>
</dbReference>
<dbReference type="InterPro" id="IPR034122">
    <property type="entry name" value="Retropepsin-like_bacterial"/>
</dbReference>
<dbReference type="GO" id="GO:0004190">
    <property type="term" value="F:aspartic-type endopeptidase activity"/>
    <property type="evidence" value="ECO:0007669"/>
    <property type="project" value="InterPro"/>
</dbReference>
<protein>
    <submittedName>
        <fullName evidence="2">TIGR02281 family clan AA aspartic protease</fullName>
        <ecNumber evidence="2">3.4.23.-</ecNumber>
    </submittedName>
</protein>